<dbReference type="PROSITE" id="PS00600">
    <property type="entry name" value="AA_TRANSFER_CLASS_3"/>
    <property type="match status" value="1"/>
</dbReference>
<dbReference type="EMBL" id="LAZR01015391">
    <property type="protein sequence ID" value="KKM13384.1"/>
    <property type="molecule type" value="Genomic_DNA"/>
</dbReference>
<gene>
    <name evidence="5" type="ORF">LCGC14_1716810</name>
</gene>
<dbReference type="Gene3D" id="3.90.1150.10">
    <property type="entry name" value="Aspartate Aminotransferase, domain 1"/>
    <property type="match status" value="1"/>
</dbReference>
<accession>A0A0F9I169</accession>
<keyword evidence="3" id="KW-0808">Transferase</keyword>
<keyword evidence="4" id="KW-0663">Pyridoxal phosphate</keyword>
<comment type="cofactor">
    <cofactor evidence="1">
        <name>pyridoxal 5'-phosphate</name>
        <dbReference type="ChEBI" id="CHEBI:597326"/>
    </cofactor>
</comment>
<dbReference type="AlphaFoldDB" id="A0A0F9I169"/>
<evidence type="ECO:0000256" key="2">
    <source>
        <dbReference type="ARBA" id="ARBA00022576"/>
    </source>
</evidence>
<dbReference type="PANTHER" id="PTHR11986">
    <property type="entry name" value="AMINOTRANSFERASE CLASS III"/>
    <property type="match status" value="1"/>
</dbReference>
<evidence type="ECO:0000256" key="3">
    <source>
        <dbReference type="ARBA" id="ARBA00022679"/>
    </source>
</evidence>
<evidence type="ECO:0008006" key="6">
    <source>
        <dbReference type="Google" id="ProtNLM"/>
    </source>
</evidence>
<evidence type="ECO:0000256" key="1">
    <source>
        <dbReference type="ARBA" id="ARBA00001933"/>
    </source>
</evidence>
<organism evidence="5">
    <name type="scientific">marine sediment metagenome</name>
    <dbReference type="NCBI Taxonomy" id="412755"/>
    <lineage>
        <taxon>unclassified sequences</taxon>
        <taxon>metagenomes</taxon>
        <taxon>ecological metagenomes</taxon>
    </lineage>
</organism>
<dbReference type="Gene3D" id="3.40.640.10">
    <property type="entry name" value="Type I PLP-dependent aspartate aminotransferase-like (Major domain)"/>
    <property type="match status" value="1"/>
</dbReference>
<dbReference type="InterPro" id="IPR015421">
    <property type="entry name" value="PyrdxlP-dep_Trfase_major"/>
</dbReference>
<dbReference type="GO" id="GO:0042802">
    <property type="term" value="F:identical protein binding"/>
    <property type="evidence" value="ECO:0007669"/>
    <property type="project" value="TreeGrafter"/>
</dbReference>
<feature type="non-terminal residue" evidence="5">
    <location>
        <position position="1"/>
    </location>
</feature>
<dbReference type="InterPro" id="IPR049704">
    <property type="entry name" value="Aminotrans_3_PPA_site"/>
</dbReference>
<dbReference type="GO" id="GO:0030170">
    <property type="term" value="F:pyridoxal phosphate binding"/>
    <property type="evidence" value="ECO:0007669"/>
    <property type="project" value="InterPro"/>
</dbReference>
<dbReference type="InterPro" id="IPR015422">
    <property type="entry name" value="PyrdxlP-dep_Trfase_small"/>
</dbReference>
<dbReference type="SUPFAM" id="SSF53383">
    <property type="entry name" value="PLP-dependent transferases"/>
    <property type="match status" value="1"/>
</dbReference>
<evidence type="ECO:0000256" key="4">
    <source>
        <dbReference type="ARBA" id="ARBA00022898"/>
    </source>
</evidence>
<keyword evidence="2" id="KW-0032">Aminotransferase</keyword>
<reference evidence="5" key="1">
    <citation type="journal article" date="2015" name="Nature">
        <title>Complex archaea that bridge the gap between prokaryotes and eukaryotes.</title>
        <authorList>
            <person name="Spang A."/>
            <person name="Saw J.H."/>
            <person name="Jorgensen S.L."/>
            <person name="Zaremba-Niedzwiedzka K."/>
            <person name="Martijn J."/>
            <person name="Lind A.E."/>
            <person name="van Eijk R."/>
            <person name="Schleper C."/>
            <person name="Guy L."/>
            <person name="Ettema T.J."/>
        </authorList>
    </citation>
    <scope>NUCLEOTIDE SEQUENCE</scope>
</reference>
<protein>
    <recommendedName>
        <fullName evidence="6">Aminotransferase class III-fold pyridoxal phosphate-dependent enzyme</fullName>
    </recommendedName>
</protein>
<sequence>YPKKYIQDLVMWCRKHKILVCFDEIQGGMGRTGKLFNYMHYGVEPDLVCVGKGFSSSIPLSGVLGKKWILDLPEIGSMSSTHSANPLACTVGLANFKEIQRLIPNSERLGKLLHRELKKIFPKCEINGKGLLAGIIMPREEATKICYKAMKKGLLLILTHTDSIKIAPPLCITKKNLLKGLDILRRSK</sequence>
<dbReference type="InterPro" id="IPR050103">
    <property type="entry name" value="Class-III_PLP-dep_AT"/>
</dbReference>
<name>A0A0F9I169_9ZZZZ</name>
<proteinExistence type="predicted"/>
<dbReference type="Pfam" id="PF00202">
    <property type="entry name" value="Aminotran_3"/>
    <property type="match status" value="1"/>
</dbReference>
<evidence type="ECO:0000313" key="5">
    <source>
        <dbReference type="EMBL" id="KKM13384.1"/>
    </source>
</evidence>
<dbReference type="InterPro" id="IPR005814">
    <property type="entry name" value="Aminotrans_3"/>
</dbReference>
<dbReference type="GO" id="GO:0008483">
    <property type="term" value="F:transaminase activity"/>
    <property type="evidence" value="ECO:0007669"/>
    <property type="project" value="UniProtKB-KW"/>
</dbReference>
<comment type="caution">
    <text evidence="5">The sequence shown here is derived from an EMBL/GenBank/DDBJ whole genome shotgun (WGS) entry which is preliminary data.</text>
</comment>
<dbReference type="PANTHER" id="PTHR11986:SF79">
    <property type="entry name" value="ACETYLORNITHINE AMINOTRANSFERASE, MITOCHONDRIAL"/>
    <property type="match status" value="1"/>
</dbReference>
<dbReference type="InterPro" id="IPR015424">
    <property type="entry name" value="PyrdxlP-dep_Trfase"/>
</dbReference>